<evidence type="ECO:0000313" key="1">
    <source>
        <dbReference type="EMBL" id="MCI55529.1"/>
    </source>
</evidence>
<protein>
    <submittedName>
        <fullName evidence="1">Uncharacterized protein</fullName>
    </submittedName>
</protein>
<feature type="non-terminal residue" evidence="1">
    <location>
        <position position="1"/>
    </location>
</feature>
<accession>A0A392T3A9</accession>
<proteinExistence type="predicted"/>
<name>A0A392T3A9_9FABA</name>
<evidence type="ECO:0000313" key="2">
    <source>
        <dbReference type="Proteomes" id="UP000265520"/>
    </source>
</evidence>
<dbReference type="AlphaFoldDB" id="A0A392T3A9"/>
<sequence>TSSHLLLGSQKEVKDTASNVLLNKDPVTLEEAGMPNGMTLVWRLFTLKKLKLWDLKLQEKH</sequence>
<organism evidence="1 2">
    <name type="scientific">Trifolium medium</name>
    <dbReference type="NCBI Taxonomy" id="97028"/>
    <lineage>
        <taxon>Eukaryota</taxon>
        <taxon>Viridiplantae</taxon>
        <taxon>Streptophyta</taxon>
        <taxon>Embryophyta</taxon>
        <taxon>Tracheophyta</taxon>
        <taxon>Spermatophyta</taxon>
        <taxon>Magnoliopsida</taxon>
        <taxon>eudicotyledons</taxon>
        <taxon>Gunneridae</taxon>
        <taxon>Pentapetalae</taxon>
        <taxon>rosids</taxon>
        <taxon>fabids</taxon>
        <taxon>Fabales</taxon>
        <taxon>Fabaceae</taxon>
        <taxon>Papilionoideae</taxon>
        <taxon>50 kb inversion clade</taxon>
        <taxon>NPAAA clade</taxon>
        <taxon>Hologalegina</taxon>
        <taxon>IRL clade</taxon>
        <taxon>Trifolieae</taxon>
        <taxon>Trifolium</taxon>
    </lineage>
</organism>
<keyword evidence="2" id="KW-1185">Reference proteome</keyword>
<reference evidence="1 2" key="1">
    <citation type="journal article" date="2018" name="Front. Plant Sci.">
        <title>Red Clover (Trifolium pratense) and Zigzag Clover (T. medium) - A Picture of Genomic Similarities and Differences.</title>
        <authorList>
            <person name="Dluhosova J."/>
            <person name="Istvanek J."/>
            <person name="Nedelnik J."/>
            <person name="Repkova J."/>
        </authorList>
    </citation>
    <scope>NUCLEOTIDE SEQUENCE [LARGE SCALE GENOMIC DNA]</scope>
    <source>
        <strain evidence="2">cv. 10/8</strain>
        <tissue evidence="1">Leaf</tissue>
    </source>
</reference>
<dbReference type="Proteomes" id="UP000265520">
    <property type="component" value="Unassembled WGS sequence"/>
</dbReference>
<dbReference type="EMBL" id="LXQA010497844">
    <property type="protein sequence ID" value="MCI55529.1"/>
    <property type="molecule type" value="Genomic_DNA"/>
</dbReference>
<comment type="caution">
    <text evidence="1">The sequence shown here is derived from an EMBL/GenBank/DDBJ whole genome shotgun (WGS) entry which is preliminary data.</text>
</comment>